<reference evidence="2" key="1">
    <citation type="submission" date="2019-03" db="EMBL/GenBank/DDBJ databases">
        <title>Long read genome sequence of the mycoparasitic Pythium oligandrum ATCC 38472 isolated from sugarbeet rhizosphere.</title>
        <authorList>
            <person name="Gaulin E."/>
        </authorList>
    </citation>
    <scope>NUCLEOTIDE SEQUENCE</scope>
    <source>
        <strain evidence="2">ATCC 38472_TT</strain>
    </source>
</reference>
<gene>
    <name evidence="2" type="ORF">Poli38472_014950</name>
</gene>
<sequence length="344" mass="38240">MLQGALIALLALLESAEAGLSVPKPTDVNRDGSLAQQIALSEVQVLIANSTNYGALFSSAISEQLSAGKLTSLDAISGIYDAVPKGLFRPMSTDISDATFGQERITTKAMKLHQVRPNEYRSSRAFALTDAQLSKLCGRGATWNNIRRQKQLYVEDYHDIAQWNDPEAPENTVNVFVQRYIDVYYKNDQAIKSDFELQNWARDWARDCALVPHLKEFPSTFTAKAQLQRLLTRLIYLSAPALCTGSAARKGVPVNLMDFVAPPVTLPVILGDLSAFVRPVAPVHSWLGAYAVAPFSQEAALQPAIADLQMSLRTIDTFIQKQERGQKWPYEYLRPSTLPYFSWI</sequence>
<dbReference type="Gene3D" id="1.20.245.10">
    <property type="entry name" value="Lipoxygenase-1, Domain 5"/>
    <property type="match status" value="2"/>
</dbReference>
<evidence type="ECO:0000313" key="3">
    <source>
        <dbReference type="Proteomes" id="UP000794436"/>
    </source>
</evidence>
<dbReference type="Proteomes" id="UP000794436">
    <property type="component" value="Unassembled WGS sequence"/>
</dbReference>
<dbReference type="EMBL" id="SPLM01000141">
    <property type="protein sequence ID" value="TMW57642.1"/>
    <property type="molecule type" value="Genomic_DNA"/>
</dbReference>
<feature type="signal peptide" evidence="1">
    <location>
        <begin position="1"/>
        <end position="18"/>
    </location>
</feature>
<accession>A0A8K1C7X1</accession>
<organism evidence="2 3">
    <name type="scientific">Pythium oligandrum</name>
    <name type="common">Mycoparasitic fungus</name>
    <dbReference type="NCBI Taxonomy" id="41045"/>
    <lineage>
        <taxon>Eukaryota</taxon>
        <taxon>Sar</taxon>
        <taxon>Stramenopiles</taxon>
        <taxon>Oomycota</taxon>
        <taxon>Peronosporomycetes</taxon>
        <taxon>Pythiales</taxon>
        <taxon>Pythiaceae</taxon>
        <taxon>Pythium</taxon>
    </lineage>
</organism>
<keyword evidence="1" id="KW-0732">Signal</keyword>
<evidence type="ECO:0000313" key="2">
    <source>
        <dbReference type="EMBL" id="TMW57642.1"/>
    </source>
</evidence>
<protein>
    <submittedName>
        <fullName evidence="2">Uncharacterized protein</fullName>
    </submittedName>
</protein>
<dbReference type="SUPFAM" id="SSF48484">
    <property type="entry name" value="Lipoxigenase"/>
    <property type="match status" value="1"/>
</dbReference>
<dbReference type="OrthoDB" id="407298at2759"/>
<feature type="chain" id="PRO_5035460673" evidence="1">
    <location>
        <begin position="19"/>
        <end position="344"/>
    </location>
</feature>
<dbReference type="AlphaFoldDB" id="A0A8K1C7X1"/>
<name>A0A8K1C7X1_PYTOL</name>
<comment type="caution">
    <text evidence="2">The sequence shown here is derived from an EMBL/GenBank/DDBJ whole genome shotgun (WGS) entry which is preliminary data.</text>
</comment>
<proteinExistence type="predicted"/>
<dbReference type="InterPro" id="IPR036226">
    <property type="entry name" value="LipOase_C_sf"/>
</dbReference>
<keyword evidence="3" id="KW-1185">Reference proteome</keyword>
<evidence type="ECO:0000256" key="1">
    <source>
        <dbReference type="SAM" id="SignalP"/>
    </source>
</evidence>